<evidence type="ECO:0000259" key="7">
    <source>
        <dbReference type="PROSITE" id="PS01186"/>
    </source>
</evidence>
<dbReference type="PANTHER" id="PTHR24050">
    <property type="entry name" value="PA14 DOMAIN-CONTAINING PROTEIN"/>
    <property type="match status" value="1"/>
</dbReference>
<dbReference type="EMBL" id="VEVO01000009">
    <property type="protein sequence ID" value="KAF0037322.1"/>
    <property type="molecule type" value="Genomic_DNA"/>
</dbReference>
<feature type="signal peptide" evidence="5">
    <location>
        <begin position="1"/>
        <end position="20"/>
    </location>
</feature>
<dbReference type="PROSITE" id="PS01186">
    <property type="entry name" value="EGF_2"/>
    <property type="match status" value="1"/>
</dbReference>
<evidence type="ECO:0000256" key="2">
    <source>
        <dbReference type="ARBA" id="ARBA00022729"/>
    </source>
</evidence>
<dbReference type="PROSITE" id="PS00022">
    <property type="entry name" value="EGF_1"/>
    <property type="match status" value="1"/>
</dbReference>
<dbReference type="Gene3D" id="2.10.25.10">
    <property type="entry name" value="Laminin"/>
    <property type="match status" value="1"/>
</dbReference>
<evidence type="ECO:0000256" key="1">
    <source>
        <dbReference type="ARBA" id="ARBA00022536"/>
    </source>
</evidence>
<reference evidence="8 9" key="1">
    <citation type="submission" date="2019-06" db="EMBL/GenBank/DDBJ databases">
        <title>Draft genomes of female and male turbot (Scophthalmus maximus).</title>
        <authorList>
            <person name="Xu H."/>
            <person name="Xu X.-W."/>
            <person name="Shao C."/>
            <person name="Chen S."/>
        </authorList>
    </citation>
    <scope>NUCLEOTIDE SEQUENCE [LARGE SCALE GENOMIC DNA]</scope>
    <source>
        <strain evidence="8">Ysfricsl-2016a</strain>
        <tissue evidence="8">Blood</tissue>
    </source>
</reference>
<evidence type="ECO:0000256" key="3">
    <source>
        <dbReference type="ARBA" id="ARBA00022737"/>
    </source>
</evidence>
<evidence type="ECO:0000256" key="5">
    <source>
        <dbReference type="SAM" id="SignalP"/>
    </source>
</evidence>
<keyword evidence="3" id="KW-0677">Repeat</keyword>
<accession>A0A6A4T568</accession>
<organism evidence="8 9">
    <name type="scientific">Scophthalmus maximus</name>
    <name type="common">Turbot</name>
    <name type="synonym">Psetta maxima</name>
    <dbReference type="NCBI Taxonomy" id="52904"/>
    <lineage>
        <taxon>Eukaryota</taxon>
        <taxon>Metazoa</taxon>
        <taxon>Chordata</taxon>
        <taxon>Craniata</taxon>
        <taxon>Vertebrata</taxon>
        <taxon>Euteleostomi</taxon>
        <taxon>Actinopterygii</taxon>
        <taxon>Neopterygii</taxon>
        <taxon>Teleostei</taxon>
        <taxon>Neoteleostei</taxon>
        <taxon>Acanthomorphata</taxon>
        <taxon>Carangaria</taxon>
        <taxon>Pleuronectiformes</taxon>
        <taxon>Pleuronectoidei</taxon>
        <taxon>Scophthalmidae</taxon>
        <taxon>Scophthalmus</taxon>
    </lineage>
</organism>
<dbReference type="FunFam" id="2.10.25.10:FF:000268">
    <property type="entry name" value="nephronectin isoform X2"/>
    <property type="match status" value="1"/>
</dbReference>
<dbReference type="InterPro" id="IPR052235">
    <property type="entry name" value="Nephronectin_domain"/>
</dbReference>
<evidence type="ECO:0000259" key="6">
    <source>
        <dbReference type="PROSITE" id="PS00022"/>
    </source>
</evidence>
<protein>
    <recommendedName>
        <fullName evidence="6 7">EGF-like domain-containing protein</fullName>
    </recommendedName>
</protein>
<dbReference type="AlphaFoldDB" id="A0A6A4T568"/>
<keyword evidence="2 5" id="KW-0732">Signal</keyword>
<proteinExistence type="predicted"/>
<comment type="caution">
    <text evidence="8">The sequence shown here is derived from an EMBL/GenBank/DDBJ whole genome shotgun (WGS) entry which is preliminary data.</text>
</comment>
<feature type="chain" id="PRO_5025624104" description="EGF-like domain-containing protein" evidence="5">
    <location>
        <begin position="21"/>
        <end position="304"/>
    </location>
</feature>
<dbReference type="PANTHER" id="PTHR24050:SF19">
    <property type="entry name" value="NEPHRONECTIN"/>
    <property type="match status" value="1"/>
</dbReference>
<sequence length="304" mass="33678">MELWTKLVLLCGCCCFGASADFDGRWPRQMASSNGLCRYGPRVDCCWGWTRRSWGHCQPVCQPGCKHGDCVGPNKCKCHPGFTGKTCNQGGQCFEVFQYRSPLEPHIYLDESNGAADLVAQSFFSDLVHAAEGQAVTPILRKTSHDKVKRKGQLTILKYQQLIIRTGDSGTSCNHCIRKSHHYISGRIYSCGKMTLSPMALGKDSTSRWSVQVPVESSLLANVALVEQRLPLIEGASPSTHKLGICSVIHPYQSVVSVQCGRYVALKECALPMSTELNVAPFIMQPANMEMTPHVLYREMIVYL</sequence>
<feature type="domain" description="EGF-like" evidence="6 7">
    <location>
        <begin position="76"/>
        <end position="87"/>
    </location>
</feature>
<gene>
    <name evidence="8" type="ORF">F2P81_010196</name>
</gene>
<keyword evidence="4" id="KW-1015">Disulfide bond</keyword>
<evidence type="ECO:0000256" key="4">
    <source>
        <dbReference type="ARBA" id="ARBA00023157"/>
    </source>
</evidence>
<keyword evidence="1" id="KW-0245">EGF-like domain</keyword>
<name>A0A6A4T568_SCOMX</name>
<dbReference type="InterPro" id="IPR000742">
    <property type="entry name" value="EGF"/>
</dbReference>
<dbReference type="Proteomes" id="UP000438429">
    <property type="component" value="Unassembled WGS sequence"/>
</dbReference>
<evidence type="ECO:0000313" key="8">
    <source>
        <dbReference type="EMBL" id="KAF0037322.1"/>
    </source>
</evidence>
<evidence type="ECO:0000313" key="9">
    <source>
        <dbReference type="Proteomes" id="UP000438429"/>
    </source>
</evidence>